<evidence type="ECO:0000313" key="3">
    <source>
        <dbReference type="EMBL" id="KXT02334.1"/>
    </source>
</evidence>
<keyword evidence="4" id="KW-1185">Reference proteome</keyword>
<organism evidence="3 4">
    <name type="scientific">Pseudocercospora eumusae</name>
    <dbReference type="NCBI Taxonomy" id="321146"/>
    <lineage>
        <taxon>Eukaryota</taxon>
        <taxon>Fungi</taxon>
        <taxon>Dikarya</taxon>
        <taxon>Ascomycota</taxon>
        <taxon>Pezizomycotina</taxon>
        <taxon>Dothideomycetes</taxon>
        <taxon>Dothideomycetidae</taxon>
        <taxon>Mycosphaerellales</taxon>
        <taxon>Mycosphaerellaceae</taxon>
        <taxon>Pseudocercospora</taxon>
    </lineage>
</organism>
<dbReference type="PANTHER" id="PTHR28027">
    <property type="entry name" value="TRANSCRIPTIONAL REGULATOR MIT1"/>
    <property type="match status" value="1"/>
</dbReference>
<feature type="compositionally biased region" description="Gly residues" evidence="1">
    <location>
        <begin position="175"/>
        <end position="188"/>
    </location>
</feature>
<dbReference type="Pfam" id="PF09729">
    <property type="entry name" value="Gti1_Pac2"/>
    <property type="match status" value="1"/>
</dbReference>
<name>A0A139HIM1_9PEZI</name>
<dbReference type="PANTHER" id="PTHR28027:SF1">
    <property type="entry name" value="CAMP INDEPENDENT REGULATORY PROTEIN (AFU_ORTHOLOGUE AFUA_3G09640)"/>
    <property type="match status" value="1"/>
</dbReference>
<dbReference type="AlphaFoldDB" id="A0A139HIM1"/>
<evidence type="ECO:0000313" key="4">
    <source>
        <dbReference type="Proteomes" id="UP000070133"/>
    </source>
</evidence>
<comment type="caution">
    <text evidence="3">The sequence shown here is derived from an EMBL/GenBank/DDBJ whole genome shotgun (WGS) entry which is preliminary data.</text>
</comment>
<feature type="region of interest" description="Disordered" evidence="1">
    <location>
        <begin position="326"/>
        <end position="492"/>
    </location>
</feature>
<protein>
    <recommendedName>
        <fullName evidence="5">cAMP-independent regulatory protein pac2</fullName>
    </recommendedName>
</protein>
<feature type="region of interest" description="Disordered" evidence="1">
    <location>
        <begin position="159"/>
        <end position="193"/>
    </location>
</feature>
<dbReference type="OrthoDB" id="5572844at2759"/>
<reference evidence="3 4" key="1">
    <citation type="submission" date="2015-07" db="EMBL/GenBank/DDBJ databases">
        <title>Comparative genomics of the Sigatoka disease complex on banana suggests a link between parallel evolutionary changes in Pseudocercospora fijiensis and Pseudocercospora eumusae and increased virulence on the banana host.</title>
        <authorList>
            <person name="Chang T.-C."/>
            <person name="Salvucci A."/>
            <person name="Crous P.W."/>
            <person name="Stergiopoulos I."/>
        </authorList>
    </citation>
    <scope>NUCLEOTIDE SEQUENCE [LARGE SCALE GENOMIC DNA]</scope>
    <source>
        <strain evidence="3 4">CBS 114824</strain>
    </source>
</reference>
<evidence type="ECO:0000256" key="2">
    <source>
        <dbReference type="SAM" id="SignalP"/>
    </source>
</evidence>
<feature type="chain" id="PRO_5007806567" description="cAMP-independent regulatory protein pac2" evidence="2">
    <location>
        <begin position="23"/>
        <end position="518"/>
    </location>
</feature>
<feature type="compositionally biased region" description="Pro residues" evidence="1">
    <location>
        <begin position="381"/>
        <end position="391"/>
    </location>
</feature>
<feature type="non-terminal residue" evidence="3">
    <location>
        <position position="1"/>
    </location>
</feature>
<keyword evidence="2" id="KW-0732">Signal</keyword>
<feature type="compositionally biased region" description="Low complexity" evidence="1">
    <location>
        <begin position="392"/>
        <end position="418"/>
    </location>
</feature>
<dbReference type="GO" id="GO:0003677">
    <property type="term" value="F:DNA binding"/>
    <property type="evidence" value="ECO:0007669"/>
    <property type="project" value="TreeGrafter"/>
</dbReference>
<sequence>LRLLFSTSALCLLPSLPFFSACYHLHLHLHLHHHHRTATRKLTTRGSRFSFARSFIVKPLSQPSARPFWSPAVIMNGMETYHGHVRTPADAIILFEACRIGLLPRVQRRLSEKERQSIKSGSVFVWDEREAGMRRWTDGKSWSASRVSGSFLTYREMEGKRGGSSFDKNASNRDGIGGGEGDSDGGPDGYRYKPDGLMKQSFSITTNQGQHLHLISYFSRSSTAASGLMQPSSDPQLRHIRPEKGMYPDSTVHEQSSIPAVTRGPMGSPGYTHAPHQPPYGRPYYPHWAPPSPMHTPPPHHAYSPYYQHPHAGYPVHYPPPPTSYGAPPGMTAFDRPPPPMGNTGLPPPPPGPYHQHHHSYSGNYPPPPPTYNSNAYAGYQPPPLQAPPYPAAQQSQHEQKSPTTEQSQQQAQQPTPAGSDANKSEDKKTSSPKPADSQATAGAPAPASSGQTIPSISAMLNGPGDGGPPQRTSSRSPGGTARAALHDIPTSKLGFEASRDVQTIRNLDKTTFKQNFV</sequence>
<evidence type="ECO:0008006" key="5">
    <source>
        <dbReference type="Google" id="ProtNLM"/>
    </source>
</evidence>
<evidence type="ECO:0000256" key="1">
    <source>
        <dbReference type="SAM" id="MobiDB-lite"/>
    </source>
</evidence>
<dbReference type="EMBL" id="LFZN01000043">
    <property type="protein sequence ID" value="KXT02334.1"/>
    <property type="molecule type" value="Genomic_DNA"/>
</dbReference>
<dbReference type="Proteomes" id="UP000070133">
    <property type="component" value="Unassembled WGS sequence"/>
</dbReference>
<dbReference type="InterPro" id="IPR018608">
    <property type="entry name" value="Gti1/Pac2"/>
</dbReference>
<feature type="compositionally biased region" description="Pro residues" evidence="1">
    <location>
        <begin position="336"/>
        <end position="353"/>
    </location>
</feature>
<gene>
    <name evidence="3" type="ORF">AC578_224</name>
</gene>
<feature type="signal peptide" evidence="2">
    <location>
        <begin position="1"/>
        <end position="22"/>
    </location>
</feature>
<accession>A0A139HIM1</accession>
<proteinExistence type="predicted"/>
<feature type="compositionally biased region" description="Low complexity" evidence="1">
    <location>
        <begin position="439"/>
        <end position="453"/>
    </location>
</feature>